<protein>
    <submittedName>
        <fullName evidence="2">Uncharacterized protein</fullName>
    </submittedName>
</protein>
<evidence type="ECO:0000256" key="1">
    <source>
        <dbReference type="SAM" id="MobiDB-lite"/>
    </source>
</evidence>
<evidence type="ECO:0000313" key="2">
    <source>
        <dbReference type="EMBL" id="AYV76767.1"/>
    </source>
</evidence>
<feature type="region of interest" description="Disordered" evidence="1">
    <location>
        <begin position="1"/>
        <end position="32"/>
    </location>
</feature>
<sequence>MVCTNPFFQQDRVPNGNKGLDRLNMQQDNELW</sequence>
<organism evidence="2">
    <name type="scientific">Terrestrivirus sp</name>
    <dbReference type="NCBI Taxonomy" id="2487775"/>
    <lineage>
        <taxon>Viruses</taxon>
        <taxon>Varidnaviria</taxon>
        <taxon>Bamfordvirae</taxon>
        <taxon>Nucleocytoviricota</taxon>
        <taxon>Megaviricetes</taxon>
        <taxon>Imitervirales</taxon>
        <taxon>Mimiviridae</taxon>
        <taxon>Klosneuvirinae</taxon>
    </lineage>
</organism>
<reference evidence="2" key="1">
    <citation type="submission" date="2018-10" db="EMBL/GenBank/DDBJ databases">
        <title>Hidden diversity of soil giant viruses.</title>
        <authorList>
            <person name="Schulz F."/>
            <person name="Alteio L."/>
            <person name="Goudeau D."/>
            <person name="Ryan E.M."/>
            <person name="Malmstrom R.R."/>
            <person name="Blanchard J."/>
            <person name="Woyke T."/>
        </authorList>
    </citation>
    <scope>NUCLEOTIDE SEQUENCE</scope>
    <source>
        <strain evidence="2">TEV1</strain>
    </source>
</reference>
<accession>A0A3G4ZPF7</accession>
<gene>
    <name evidence="2" type="ORF">Terrestrivirus16_3</name>
</gene>
<dbReference type="EMBL" id="MK071994">
    <property type="protein sequence ID" value="AYV76767.1"/>
    <property type="molecule type" value="Genomic_DNA"/>
</dbReference>
<name>A0A3G4ZPF7_9VIRU</name>
<proteinExistence type="predicted"/>